<feature type="transmembrane region" description="Helical" evidence="1">
    <location>
        <begin position="104"/>
        <end position="129"/>
    </location>
</feature>
<feature type="transmembrane region" description="Helical" evidence="1">
    <location>
        <begin position="188"/>
        <end position="206"/>
    </location>
</feature>
<sequence>MYTLIPNYSLAVYPIAYLPAAWLNPGHAVMEKEFLVLRHFHHAANGIYIWEYFTTLHYELDIIRGRCPYQWTIWIYSLMRGATLLAIIPDFVNLNVVTPINCQVWITFELISSYLVLFAASILICVRISSWDSTLQGCVVLNSEDKFSVTVSLIADIVLFVVILVGLRRLRRESRGSFDPGCLLWKQGIVWLLIATAAEVPPTVFINLNLDASFNIIMFQLPALIVMSIAATRMYRSPSEVVLGSTETSFLDMGSPQKRTRRVSKNHSAPVELSRTEVDVGAVYERYPPSQTITCIDGQPEGSSLNGRSIAEMMENRVSR</sequence>
<dbReference type="AlphaFoldDB" id="A0A9P5JYS5"/>
<dbReference type="Proteomes" id="UP000759537">
    <property type="component" value="Unassembled WGS sequence"/>
</dbReference>
<dbReference type="OrthoDB" id="3197626at2759"/>
<dbReference type="EMBL" id="WHVB01000021">
    <property type="protein sequence ID" value="KAF8472257.1"/>
    <property type="molecule type" value="Genomic_DNA"/>
</dbReference>
<proteinExistence type="predicted"/>
<protein>
    <submittedName>
        <fullName evidence="2">Uncharacterized protein</fullName>
    </submittedName>
</protein>
<evidence type="ECO:0000256" key="1">
    <source>
        <dbReference type="SAM" id="Phobius"/>
    </source>
</evidence>
<evidence type="ECO:0000313" key="3">
    <source>
        <dbReference type="Proteomes" id="UP000759537"/>
    </source>
</evidence>
<keyword evidence="3" id="KW-1185">Reference proteome</keyword>
<feature type="transmembrane region" description="Helical" evidence="1">
    <location>
        <begin position="149"/>
        <end position="167"/>
    </location>
</feature>
<reference evidence="2" key="2">
    <citation type="journal article" date="2020" name="Nat. Commun.">
        <title>Large-scale genome sequencing of mycorrhizal fungi provides insights into the early evolution of symbiotic traits.</title>
        <authorList>
            <person name="Miyauchi S."/>
            <person name="Kiss E."/>
            <person name="Kuo A."/>
            <person name="Drula E."/>
            <person name="Kohler A."/>
            <person name="Sanchez-Garcia M."/>
            <person name="Morin E."/>
            <person name="Andreopoulos B."/>
            <person name="Barry K.W."/>
            <person name="Bonito G."/>
            <person name="Buee M."/>
            <person name="Carver A."/>
            <person name="Chen C."/>
            <person name="Cichocki N."/>
            <person name="Clum A."/>
            <person name="Culley D."/>
            <person name="Crous P.W."/>
            <person name="Fauchery L."/>
            <person name="Girlanda M."/>
            <person name="Hayes R.D."/>
            <person name="Keri Z."/>
            <person name="LaButti K."/>
            <person name="Lipzen A."/>
            <person name="Lombard V."/>
            <person name="Magnuson J."/>
            <person name="Maillard F."/>
            <person name="Murat C."/>
            <person name="Nolan M."/>
            <person name="Ohm R.A."/>
            <person name="Pangilinan J."/>
            <person name="Pereira M.F."/>
            <person name="Perotto S."/>
            <person name="Peter M."/>
            <person name="Pfister S."/>
            <person name="Riley R."/>
            <person name="Sitrit Y."/>
            <person name="Stielow J.B."/>
            <person name="Szollosi G."/>
            <person name="Zifcakova L."/>
            <person name="Stursova M."/>
            <person name="Spatafora J.W."/>
            <person name="Tedersoo L."/>
            <person name="Vaario L.M."/>
            <person name="Yamada A."/>
            <person name="Yan M."/>
            <person name="Wang P."/>
            <person name="Xu J."/>
            <person name="Bruns T."/>
            <person name="Baldrian P."/>
            <person name="Vilgalys R."/>
            <person name="Dunand C."/>
            <person name="Henrissat B."/>
            <person name="Grigoriev I.V."/>
            <person name="Hibbett D."/>
            <person name="Nagy L.G."/>
            <person name="Martin F.M."/>
        </authorList>
    </citation>
    <scope>NUCLEOTIDE SEQUENCE</scope>
    <source>
        <strain evidence="2">Prilba</strain>
    </source>
</reference>
<keyword evidence="1" id="KW-0812">Transmembrane</keyword>
<name>A0A9P5JYS5_9AGAM</name>
<gene>
    <name evidence="2" type="ORF">DFH94DRAFT_696350</name>
</gene>
<comment type="caution">
    <text evidence="2">The sequence shown here is derived from an EMBL/GenBank/DDBJ whole genome shotgun (WGS) entry which is preliminary data.</text>
</comment>
<keyword evidence="1" id="KW-0472">Membrane</keyword>
<organism evidence="2 3">
    <name type="scientific">Russula ochroleuca</name>
    <dbReference type="NCBI Taxonomy" id="152965"/>
    <lineage>
        <taxon>Eukaryota</taxon>
        <taxon>Fungi</taxon>
        <taxon>Dikarya</taxon>
        <taxon>Basidiomycota</taxon>
        <taxon>Agaricomycotina</taxon>
        <taxon>Agaricomycetes</taxon>
        <taxon>Russulales</taxon>
        <taxon>Russulaceae</taxon>
        <taxon>Russula</taxon>
    </lineage>
</organism>
<feature type="transmembrane region" description="Helical" evidence="1">
    <location>
        <begin position="73"/>
        <end position="92"/>
    </location>
</feature>
<evidence type="ECO:0000313" key="2">
    <source>
        <dbReference type="EMBL" id="KAF8472257.1"/>
    </source>
</evidence>
<reference evidence="2" key="1">
    <citation type="submission" date="2019-10" db="EMBL/GenBank/DDBJ databases">
        <authorList>
            <consortium name="DOE Joint Genome Institute"/>
            <person name="Kuo A."/>
            <person name="Miyauchi S."/>
            <person name="Kiss E."/>
            <person name="Drula E."/>
            <person name="Kohler A."/>
            <person name="Sanchez-Garcia M."/>
            <person name="Andreopoulos B."/>
            <person name="Barry K.W."/>
            <person name="Bonito G."/>
            <person name="Buee M."/>
            <person name="Carver A."/>
            <person name="Chen C."/>
            <person name="Cichocki N."/>
            <person name="Clum A."/>
            <person name="Culley D."/>
            <person name="Crous P.W."/>
            <person name="Fauchery L."/>
            <person name="Girlanda M."/>
            <person name="Hayes R."/>
            <person name="Keri Z."/>
            <person name="LaButti K."/>
            <person name="Lipzen A."/>
            <person name="Lombard V."/>
            <person name="Magnuson J."/>
            <person name="Maillard F."/>
            <person name="Morin E."/>
            <person name="Murat C."/>
            <person name="Nolan M."/>
            <person name="Ohm R."/>
            <person name="Pangilinan J."/>
            <person name="Pereira M."/>
            <person name="Perotto S."/>
            <person name="Peter M."/>
            <person name="Riley R."/>
            <person name="Sitrit Y."/>
            <person name="Stielow B."/>
            <person name="Szollosi G."/>
            <person name="Zifcakova L."/>
            <person name="Stursova M."/>
            <person name="Spatafora J.W."/>
            <person name="Tedersoo L."/>
            <person name="Vaario L.-M."/>
            <person name="Yamada A."/>
            <person name="Yan M."/>
            <person name="Wang P."/>
            <person name="Xu J."/>
            <person name="Bruns T."/>
            <person name="Baldrian P."/>
            <person name="Vilgalys R."/>
            <person name="Henrissat B."/>
            <person name="Grigoriev I.V."/>
            <person name="Hibbett D."/>
            <person name="Nagy L.G."/>
            <person name="Martin F.M."/>
        </authorList>
    </citation>
    <scope>NUCLEOTIDE SEQUENCE</scope>
    <source>
        <strain evidence="2">Prilba</strain>
    </source>
</reference>
<keyword evidence="1" id="KW-1133">Transmembrane helix</keyword>
<accession>A0A9P5JYS5</accession>